<feature type="region of interest" description="Disordered" evidence="1">
    <location>
        <begin position="1"/>
        <end position="32"/>
    </location>
</feature>
<protein>
    <submittedName>
        <fullName evidence="2">Uncharacterized protein</fullName>
    </submittedName>
</protein>
<organism evidence="2 3">
    <name type="scientific">Candidatus Woykebacteria bacterium RBG_16_44_10</name>
    <dbReference type="NCBI Taxonomy" id="1802597"/>
    <lineage>
        <taxon>Bacteria</taxon>
        <taxon>Candidatus Woykeibacteriota</taxon>
    </lineage>
</organism>
<dbReference type="AlphaFoldDB" id="A0A1G1WFZ5"/>
<feature type="compositionally biased region" description="Polar residues" evidence="1">
    <location>
        <begin position="1"/>
        <end position="11"/>
    </location>
</feature>
<name>A0A1G1WFZ5_9BACT</name>
<reference evidence="2 3" key="1">
    <citation type="journal article" date="2016" name="Nat. Commun.">
        <title>Thousands of microbial genomes shed light on interconnected biogeochemical processes in an aquifer system.</title>
        <authorList>
            <person name="Anantharaman K."/>
            <person name="Brown C.T."/>
            <person name="Hug L.A."/>
            <person name="Sharon I."/>
            <person name="Castelle C.J."/>
            <person name="Probst A.J."/>
            <person name="Thomas B.C."/>
            <person name="Singh A."/>
            <person name="Wilkins M.J."/>
            <person name="Karaoz U."/>
            <person name="Brodie E.L."/>
            <person name="Williams K.H."/>
            <person name="Hubbard S.S."/>
            <person name="Banfield J.F."/>
        </authorList>
    </citation>
    <scope>NUCLEOTIDE SEQUENCE [LARGE SCALE GENOMIC DNA]</scope>
</reference>
<accession>A0A1G1WFZ5</accession>
<dbReference type="EMBL" id="MHCT01000003">
    <property type="protein sequence ID" value="OGY26626.1"/>
    <property type="molecule type" value="Genomic_DNA"/>
</dbReference>
<evidence type="ECO:0000313" key="3">
    <source>
        <dbReference type="Proteomes" id="UP000177588"/>
    </source>
</evidence>
<feature type="region of interest" description="Disordered" evidence="1">
    <location>
        <begin position="243"/>
        <end position="308"/>
    </location>
</feature>
<proteinExistence type="predicted"/>
<evidence type="ECO:0000256" key="1">
    <source>
        <dbReference type="SAM" id="MobiDB-lite"/>
    </source>
</evidence>
<feature type="compositionally biased region" description="Basic and acidic residues" evidence="1">
    <location>
        <begin position="264"/>
        <end position="289"/>
    </location>
</feature>
<feature type="compositionally biased region" description="Low complexity" evidence="1">
    <location>
        <begin position="292"/>
        <end position="302"/>
    </location>
</feature>
<evidence type="ECO:0000313" key="2">
    <source>
        <dbReference type="EMBL" id="OGY26626.1"/>
    </source>
</evidence>
<comment type="caution">
    <text evidence="2">The sequence shown here is derived from an EMBL/GenBank/DDBJ whole genome shotgun (WGS) entry which is preliminary data.</text>
</comment>
<feature type="compositionally biased region" description="Basic and acidic residues" evidence="1">
    <location>
        <begin position="243"/>
        <end position="253"/>
    </location>
</feature>
<feature type="compositionally biased region" description="Polar residues" evidence="1">
    <location>
        <begin position="20"/>
        <end position="32"/>
    </location>
</feature>
<sequence>MARTGSATVKTPQGADEKTLSQTPQAADQNESVVDLQVAEEAVQVPEGGLVIATASGEVRTVKLCRGCGVELPPDWPHNYCEECHQEWLWQADEARLPEGKTFCSGQTTDGKPCRRVVDRGPDGTPQRCVKCDAIRVLVGAKASIAGADNRDWVVPEEARAKLAEAEECFLSARYIEARNAARRVHHLQAKARVEYRLSQIREARLGHAELAEYDRAQQLYEAEDYFGASRALNTLREISRREQRSRELDQITERAVSSTFELGRGDRGSSRRRDDQHRREKSEKDQRIRLGMRGSNSSPSRGRGHRQ</sequence>
<gene>
    <name evidence="2" type="ORF">A2Z24_02285</name>
</gene>
<dbReference type="Proteomes" id="UP000177588">
    <property type="component" value="Unassembled WGS sequence"/>
</dbReference>